<evidence type="ECO:0000256" key="1">
    <source>
        <dbReference type="ARBA" id="ARBA00006154"/>
    </source>
</evidence>
<comment type="similarity">
    <text evidence="1">Belongs to the alpha-IPM synthase/homocitrate synthase family.</text>
</comment>
<dbReference type="Pfam" id="PF22617">
    <property type="entry name" value="HCS_D2"/>
    <property type="match status" value="1"/>
</dbReference>
<keyword evidence="3" id="KW-0808">Transferase</keyword>
<dbReference type="InterPro" id="IPR054691">
    <property type="entry name" value="LeuA/HCS_post-cat"/>
</dbReference>
<organism evidence="5 6">
    <name type="scientific">Candidatus Thiothrix phosphatis</name>
    <dbReference type="NCBI Taxonomy" id="3112415"/>
    <lineage>
        <taxon>Bacteria</taxon>
        <taxon>Pseudomonadati</taxon>
        <taxon>Pseudomonadota</taxon>
        <taxon>Gammaproteobacteria</taxon>
        <taxon>Thiotrichales</taxon>
        <taxon>Thiotrichaceae</taxon>
        <taxon>Thiothrix</taxon>
    </lineage>
</organism>
<dbReference type="EMBL" id="JAYMYJ010000055">
    <property type="protein sequence ID" value="MEB4590731.1"/>
    <property type="molecule type" value="Genomic_DNA"/>
</dbReference>
<gene>
    <name evidence="5" type="ORF">VSS37_07050</name>
</gene>
<sequence>DGLLKDSHNYQGFDPAEIGRHHQLVLGKHSGTHGVLRAYAALGVDLSQAQAEAILALVRRYSTSHKQPPGVEDLYGFLQQTQVQGCEVCH</sequence>
<dbReference type="PANTHER" id="PTHR42880:SF1">
    <property type="entry name" value="ISOPROPYLMALATE_HOMOCITRATE_CITRAMALATE SYNTHASE FAMILY PROTEIN"/>
    <property type="match status" value="1"/>
</dbReference>
<reference evidence="5 6" key="2">
    <citation type="submission" date="2024-01" db="EMBL/GenBank/DDBJ databases">
        <authorList>
            <person name="Xie X."/>
        </authorList>
    </citation>
    <scope>NUCLEOTIDE SEQUENCE [LARGE SCALE GENOMIC DNA]</scope>
    <source>
        <strain evidence="5">SCUT-1</strain>
    </source>
</reference>
<comment type="caution">
    <text evidence="5">The sequence shown here is derived from an EMBL/GenBank/DDBJ whole genome shotgun (WGS) entry which is preliminary data.</text>
</comment>
<keyword evidence="6" id="KW-1185">Reference proteome</keyword>
<proteinExistence type="inferred from homology"/>
<evidence type="ECO:0000313" key="5">
    <source>
        <dbReference type="EMBL" id="MEB4590731.1"/>
    </source>
</evidence>
<protein>
    <recommendedName>
        <fullName evidence="2">homocitrate synthase</fullName>
        <ecNumber evidence="2">2.3.3.14</ecNumber>
    </recommendedName>
</protein>
<dbReference type="PANTHER" id="PTHR42880">
    <property type="entry name" value="HOMOCITRATE SYNTHASE"/>
    <property type="match status" value="1"/>
</dbReference>
<feature type="domain" description="2-isopropylmalate synthase/homocitrate synthase post-catalytic" evidence="4">
    <location>
        <begin position="1"/>
        <end position="64"/>
    </location>
</feature>
<evidence type="ECO:0000256" key="3">
    <source>
        <dbReference type="ARBA" id="ARBA00022679"/>
    </source>
</evidence>
<dbReference type="Proteomes" id="UP001308005">
    <property type="component" value="Unassembled WGS sequence"/>
</dbReference>
<reference evidence="6" key="1">
    <citation type="submission" date="2023-07" db="EMBL/GenBank/DDBJ databases">
        <title>The carbon used by Thiothrix.</title>
        <authorList>
            <person name="Chen L."/>
        </authorList>
    </citation>
    <scope>NUCLEOTIDE SEQUENCE [LARGE SCALE GENOMIC DNA]</scope>
</reference>
<evidence type="ECO:0000259" key="4">
    <source>
        <dbReference type="Pfam" id="PF22617"/>
    </source>
</evidence>
<evidence type="ECO:0000313" key="6">
    <source>
        <dbReference type="Proteomes" id="UP001308005"/>
    </source>
</evidence>
<name>A0ABU6CV80_9GAMM</name>
<dbReference type="EC" id="2.3.3.14" evidence="2"/>
<dbReference type="Gene3D" id="1.10.238.260">
    <property type="match status" value="1"/>
</dbReference>
<feature type="non-terminal residue" evidence="5">
    <location>
        <position position="1"/>
    </location>
</feature>
<evidence type="ECO:0000256" key="2">
    <source>
        <dbReference type="ARBA" id="ARBA00012974"/>
    </source>
</evidence>
<accession>A0ABU6CV80</accession>